<evidence type="ECO:0000313" key="2">
    <source>
        <dbReference type="Proteomes" id="UP001209317"/>
    </source>
</evidence>
<name>A0AAE3INF8_9BACT</name>
<proteinExistence type="predicted"/>
<accession>A0AAE3INF8</accession>
<dbReference type="EMBL" id="JAOTPL010000008">
    <property type="protein sequence ID" value="MCU7694310.1"/>
    <property type="molecule type" value="Genomic_DNA"/>
</dbReference>
<dbReference type="RefSeq" id="WP_263037796.1">
    <property type="nucleotide sequence ID" value="NZ_JAOTPL010000008.1"/>
</dbReference>
<organism evidence="1 2">
    <name type="scientific">Haoranjiania flava</name>
    <dbReference type="NCBI Taxonomy" id="1856322"/>
    <lineage>
        <taxon>Bacteria</taxon>
        <taxon>Pseudomonadati</taxon>
        <taxon>Bacteroidota</taxon>
        <taxon>Chitinophagia</taxon>
        <taxon>Chitinophagales</taxon>
        <taxon>Chitinophagaceae</taxon>
        <taxon>Haoranjiania</taxon>
    </lineage>
</organism>
<evidence type="ECO:0000313" key="1">
    <source>
        <dbReference type="EMBL" id="MCU7694310.1"/>
    </source>
</evidence>
<keyword evidence="2" id="KW-1185">Reference proteome</keyword>
<dbReference type="PROSITE" id="PS51257">
    <property type="entry name" value="PROKAR_LIPOPROTEIN"/>
    <property type="match status" value="1"/>
</dbReference>
<dbReference type="Pfam" id="PF14135">
    <property type="entry name" value="DUF4302"/>
    <property type="match status" value="1"/>
</dbReference>
<sequence length="457" mass="50505">MKNILLLFTGVLVLLSCNKSLEPDLTFGKLPEERMAERNAELKAKLLEGSNGWKAVLRTSLRGGAYGYYMQFKDNEQVAMLADWSEATAKKFDTSTYRIKYVMNTSLIFDTYNYLSILQNPTGSANGGANANGLQSDIEFEYLRSTADSIILKGKKYGNTLYMIKATADEKTAFENGEYLTAISKLKNYFAKNFPHIIIGGNGTEKKIELWINSTTKVIDGDYITPDKNLESTNSGFAYAINGAYFNSGLVAQGIKITGMKWKSDTEIVAYDSSGTEYKINTSAAPLTLLHLALGTKFKLQAHFKTIYPGTSAKGSIIVGHYVNNLDNAYSGYKFIGGALTFTFDVPNKKLTVTGWHTQTEGASIGTGGWNTVITYSYTKDENGFYKFTHLSGPALPQSGANGYVQRLMSEEGKETIDSFLRNNRVSFDYYSEGGTSYGRMTSVENPNIVMTFALIR</sequence>
<protein>
    <submittedName>
        <fullName evidence="1">DUF4302 domain-containing protein</fullName>
    </submittedName>
</protein>
<dbReference type="InterPro" id="IPR025396">
    <property type="entry name" value="DUF4302"/>
</dbReference>
<comment type="caution">
    <text evidence="1">The sequence shown here is derived from an EMBL/GenBank/DDBJ whole genome shotgun (WGS) entry which is preliminary data.</text>
</comment>
<gene>
    <name evidence="1" type="ORF">OD355_07260</name>
</gene>
<dbReference type="AlphaFoldDB" id="A0AAE3INF8"/>
<reference evidence="1" key="1">
    <citation type="submission" date="2022-10" db="EMBL/GenBank/DDBJ databases">
        <authorList>
            <person name="Kim H.S."/>
            <person name="Kim J.-S."/>
            <person name="Suh M.K."/>
            <person name="Eom M.K."/>
            <person name="Lee J.-S."/>
        </authorList>
    </citation>
    <scope>NUCLEOTIDE SEQUENCE</scope>
    <source>
        <strain evidence="1">LIP-5</strain>
    </source>
</reference>
<dbReference type="Proteomes" id="UP001209317">
    <property type="component" value="Unassembled WGS sequence"/>
</dbReference>